<accession>A0A1A6C552</accession>
<keyword evidence="1" id="KW-0472">Membrane</keyword>
<feature type="transmembrane region" description="Helical" evidence="1">
    <location>
        <begin position="62"/>
        <end position="83"/>
    </location>
</feature>
<evidence type="ECO:0000256" key="1">
    <source>
        <dbReference type="SAM" id="Phobius"/>
    </source>
</evidence>
<keyword evidence="1" id="KW-1133">Transmembrane helix</keyword>
<name>A0A1A6C552_9GAMM</name>
<dbReference type="Proteomes" id="UP000029273">
    <property type="component" value="Unassembled WGS sequence"/>
</dbReference>
<keyword evidence="3" id="KW-1185">Reference proteome</keyword>
<gene>
    <name evidence="2" type="ORF">Thpro_022007</name>
</gene>
<feature type="transmembrane region" description="Helical" evidence="1">
    <location>
        <begin position="146"/>
        <end position="167"/>
    </location>
</feature>
<dbReference type="OrthoDB" id="9794512at2"/>
<evidence type="ECO:0000313" key="3">
    <source>
        <dbReference type="Proteomes" id="UP000029273"/>
    </source>
</evidence>
<reference evidence="2 3" key="1">
    <citation type="journal article" date="2014" name="Genome Announc.">
        <title>Draft Genome Sequence of the Iron-Oxidizing, Acidophilic, and Halotolerant 'Thiobacillus prosperus' Type Strain DSM 5130.</title>
        <authorList>
            <person name="Ossandon F.J."/>
            <person name="Cardenas J.P."/>
            <person name="Corbett M."/>
            <person name="Quatrini R."/>
            <person name="Holmes D.S."/>
            <person name="Watkin E."/>
        </authorList>
    </citation>
    <scope>NUCLEOTIDE SEQUENCE [LARGE SCALE GENOMIC DNA]</scope>
    <source>
        <strain evidence="2 3">DSM 5130</strain>
    </source>
</reference>
<feature type="transmembrane region" description="Helical" evidence="1">
    <location>
        <begin position="226"/>
        <end position="244"/>
    </location>
</feature>
<protein>
    <submittedName>
        <fullName evidence="2">ABC transporter permease</fullName>
    </submittedName>
</protein>
<evidence type="ECO:0000313" key="2">
    <source>
        <dbReference type="EMBL" id="OBS09679.1"/>
    </source>
</evidence>
<proteinExistence type="predicted"/>
<dbReference type="PANTHER" id="PTHR43471">
    <property type="entry name" value="ABC TRANSPORTER PERMEASE"/>
    <property type="match status" value="1"/>
</dbReference>
<feature type="transmembrane region" description="Helical" evidence="1">
    <location>
        <begin position="20"/>
        <end position="42"/>
    </location>
</feature>
<dbReference type="Pfam" id="PF12679">
    <property type="entry name" value="ABC2_membrane_2"/>
    <property type="match status" value="1"/>
</dbReference>
<keyword evidence="1" id="KW-0812">Transmembrane</keyword>
<comment type="caution">
    <text evidence="2">The sequence shown here is derived from an EMBL/GenBank/DDBJ whole genome shotgun (WGS) entry which is preliminary data.</text>
</comment>
<feature type="transmembrane region" description="Helical" evidence="1">
    <location>
        <begin position="174"/>
        <end position="193"/>
    </location>
</feature>
<dbReference type="GO" id="GO:0140359">
    <property type="term" value="F:ABC-type transporter activity"/>
    <property type="evidence" value="ECO:0007669"/>
    <property type="project" value="InterPro"/>
</dbReference>
<organism evidence="2 3">
    <name type="scientific">Acidihalobacter prosperus</name>
    <dbReference type="NCBI Taxonomy" id="160660"/>
    <lineage>
        <taxon>Bacteria</taxon>
        <taxon>Pseudomonadati</taxon>
        <taxon>Pseudomonadota</taxon>
        <taxon>Gammaproteobacteria</taxon>
        <taxon>Chromatiales</taxon>
        <taxon>Ectothiorhodospiraceae</taxon>
        <taxon>Acidihalobacter</taxon>
    </lineage>
</organism>
<dbReference type="STRING" id="160660.BJI67_02760"/>
<dbReference type="GO" id="GO:0005886">
    <property type="term" value="C:plasma membrane"/>
    <property type="evidence" value="ECO:0007669"/>
    <property type="project" value="UniProtKB-SubCell"/>
</dbReference>
<dbReference type="EMBL" id="JQSG02000003">
    <property type="protein sequence ID" value="OBS09679.1"/>
    <property type="molecule type" value="Genomic_DNA"/>
</dbReference>
<dbReference type="RefSeq" id="WP_038092465.1">
    <property type="nucleotide sequence ID" value="NZ_JQSG02000003.1"/>
</dbReference>
<feature type="transmembrane region" description="Helical" evidence="1">
    <location>
        <begin position="113"/>
        <end position="134"/>
    </location>
</feature>
<sequence>MIFTIARLEFRRMFYSPLAWVILAIVQFILALIFLTMLQNFVDVVEPRLTGVSGAPGVTELVVSPLIMWSGIIMLAVSPLLTMRSLSEEFQGRTLPLLTSSPVSVTEIVLGKYLGLLAFMLLMILMVSLMPLSLSLGTHLDWGHLAAALLGLALLLASFTAAGLYISSLTGQPTLAAVGTFGLLLFLVVLYISGTSQNTASQLFIYLSQFSHFLSFLRGEFRSSDLAYYLLFILTFLVLTVRQLDGLRLPR</sequence>
<dbReference type="AlphaFoldDB" id="A0A1A6C552"/>